<dbReference type="UniPathway" id="UPA00382"/>
<keyword evidence="7" id="KW-0275">Fatty acid biosynthesis</keyword>
<evidence type="ECO:0000256" key="6">
    <source>
        <dbReference type="RuleBase" id="RU003974"/>
    </source>
</evidence>
<dbReference type="PRINTS" id="PR00468">
    <property type="entry name" value="PLTLPOXGNASE"/>
</dbReference>
<sequence>MFRAGERRAKLHGLLPSIVASLRSLETGDDDFRGFHEVDSLFKEGLGSNRSMFDHILHKVPFVKEIREFAEGMLRFDTPHIIANDKFAWMRDDEFARQTLAGINPVSIERLRVFPPVSKLDPATYGPPESAIKEEHIIGHLEGMSIQKALEENKLYILDYHDTYLPFIDQINAQDGRKAYATRTLFYLTDLGTLKPIAIELSLPPMTKNCPRAKRVLTPPADATTSWLWQLAKAHVCANDAGVHQLINHWLRTHACVEPFIIAAHRQLSAMHPIFKLLKPHMRYTLQINALARQTLVNAGGVVESGFTPGKFCMEMSAAAYRDHWRFDQEGLPADLIRRYCERGAAGDRGLPYAADGLLLWSAMERWVRTYVAAYYPTPHRLRADAELQRWYAEALRSGHPDNRHAPGWPPLAAPADAAALLTTLLWLASAHHAALNFAQFPLGAYPRPAPPSSAASSPTTPTTSSPAPAPGRTASSSARSRGSRARRRSRRWRTRSRPTPATRSTSPGSAAGTGPGTRRWRAPSGGSRRRCGARGRRSRGGTPTRRGATGAGPGCRPTSSWRPPPAPGHLPRRPQ</sequence>
<feature type="compositionally biased region" description="Low complexity" evidence="8">
    <location>
        <begin position="498"/>
        <end position="513"/>
    </location>
</feature>
<dbReference type="InterPro" id="IPR000907">
    <property type="entry name" value="LipOase"/>
</dbReference>
<accession>A0A6V7P8R5</accession>
<dbReference type="GO" id="GO:0016702">
    <property type="term" value="F:oxidoreductase activity, acting on single donors with incorporation of molecular oxygen, incorporation of two atoms of oxygen"/>
    <property type="evidence" value="ECO:0007669"/>
    <property type="project" value="InterPro"/>
</dbReference>
<gene>
    <name evidence="10" type="ORF">CB5_LOCUS10418</name>
</gene>
<dbReference type="EMBL" id="LR862146">
    <property type="protein sequence ID" value="CAD1827207.1"/>
    <property type="molecule type" value="Genomic_DNA"/>
</dbReference>
<organism evidence="10">
    <name type="scientific">Ananas comosus var. bracteatus</name>
    <name type="common">red pineapple</name>
    <dbReference type="NCBI Taxonomy" id="296719"/>
    <lineage>
        <taxon>Eukaryota</taxon>
        <taxon>Viridiplantae</taxon>
        <taxon>Streptophyta</taxon>
        <taxon>Embryophyta</taxon>
        <taxon>Tracheophyta</taxon>
        <taxon>Spermatophyta</taxon>
        <taxon>Magnoliopsida</taxon>
        <taxon>Liliopsida</taxon>
        <taxon>Poales</taxon>
        <taxon>Bromeliaceae</taxon>
        <taxon>Bromelioideae</taxon>
        <taxon>Ananas</taxon>
    </lineage>
</organism>
<dbReference type="InterPro" id="IPR020834">
    <property type="entry name" value="LipOase_CS"/>
</dbReference>
<protein>
    <recommendedName>
        <fullName evidence="7">Lipoxygenase</fullName>
        <ecNumber evidence="7">1.13.11.-</ecNumber>
    </recommendedName>
</protein>
<proteinExistence type="inferred from homology"/>
<evidence type="ECO:0000256" key="3">
    <source>
        <dbReference type="ARBA" id="ARBA00022964"/>
    </source>
</evidence>
<evidence type="ECO:0000259" key="9">
    <source>
        <dbReference type="PROSITE" id="PS51393"/>
    </source>
</evidence>
<dbReference type="Gene3D" id="4.10.372.10">
    <property type="entry name" value="Lipoxygenase-1, Domain 3"/>
    <property type="match status" value="1"/>
</dbReference>
<feature type="compositionally biased region" description="Low complexity" evidence="8">
    <location>
        <begin position="541"/>
        <end position="559"/>
    </location>
</feature>
<comment type="function">
    <text evidence="7">Plant lipoxygenase may be involved in a number of diverse aspects of plant physiology including growth and development, pest resistance, and senescence or responses to wounding.</text>
</comment>
<comment type="pathway">
    <text evidence="7">Lipid metabolism; oxylipin biosynthesis.</text>
</comment>
<keyword evidence="4 6" id="KW-0560">Oxidoreductase</keyword>
<dbReference type="InterPro" id="IPR001246">
    <property type="entry name" value="LipOase_plant"/>
</dbReference>
<dbReference type="FunFam" id="3.10.450.60:FF:000002">
    <property type="entry name" value="Lipoxygenase"/>
    <property type="match status" value="1"/>
</dbReference>
<keyword evidence="7" id="KW-0925">Oxylipin biosynthesis</keyword>
<evidence type="ECO:0000256" key="1">
    <source>
        <dbReference type="ARBA" id="ARBA00001962"/>
    </source>
</evidence>
<keyword evidence="2 6" id="KW-0479">Metal-binding</keyword>
<feature type="region of interest" description="Disordered" evidence="8">
    <location>
        <begin position="449"/>
        <end position="576"/>
    </location>
</feature>
<feature type="compositionally biased region" description="Basic residues" evidence="8">
    <location>
        <begin position="482"/>
        <end position="497"/>
    </location>
</feature>
<dbReference type="AlphaFoldDB" id="A0A6V7P8R5"/>
<dbReference type="GO" id="GO:0031408">
    <property type="term" value="P:oxylipin biosynthetic process"/>
    <property type="evidence" value="ECO:0007669"/>
    <property type="project" value="UniProtKB-UniRule"/>
</dbReference>
<feature type="compositionally biased region" description="Low complexity" evidence="8">
    <location>
        <begin position="453"/>
        <end position="481"/>
    </location>
</feature>
<dbReference type="SUPFAM" id="SSF48484">
    <property type="entry name" value="Lipoxigenase"/>
    <property type="match status" value="1"/>
</dbReference>
<reference evidence="10" key="1">
    <citation type="submission" date="2020-07" db="EMBL/GenBank/DDBJ databases">
        <authorList>
            <person name="Lin J."/>
        </authorList>
    </citation>
    <scope>NUCLEOTIDE SEQUENCE</scope>
</reference>
<feature type="compositionally biased region" description="Basic residues" evidence="8">
    <location>
        <begin position="528"/>
        <end position="540"/>
    </location>
</feature>
<dbReference type="GO" id="GO:0046872">
    <property type="term" value="F:metal ion binding"/>
    <property type="evidence" value="ECO:0007669"/>
    <property type="project" value="UniProtKB-UniRule"/>
</dbReference>
<dbReference type="GO" id="GO:0034440">
    <property type="term" value="P:lipid oxidation"/>
    <property type="evidence" value="ECO:0007669"/>
    <property type="project" value="InterPro"/>
</dbReference>
<comment type="cofactor">
    <cofactor evidence="1 6">
        <name>Fe cation</name>
        <dbReference type="ChEBI" id="CHEBI:24875"/>
    </cofactor>
</comment>
<evidence type="ECO:0000256" key="4">
    <source>
        <dbReference type="ARBA" id="ARBA00023002"/>
    </source>
</evidence>
<keyword evidence="3 6" id="KW-0223">Dioxygenase</keyword>
<dbReference type="PROSITE" id="PS51393">
    <property type="entry name" value="LIPOXYGENASE_3"/>
    <property type="match status" value="1"/>
</dbReference>
<dbReference type="PROSITE" id="PS00711">
    <property type="entry name" value="LIPOXYGENASE_1"/>
    <property type="match status" value="1"/>
</dbReference>
<dbReference type="Gene3D" id="3.10.450.60">
    <property type="match status" value="1"/>
</dbReference>
<evidence type="ECO:0000256" key="5">
    <source>
        <dbReference type="ARBA" id="ARBA00023004"/>
    </source>
</evidence>
<dbReference type="PANTHER" id="PTHR11771">
    <property type="entry name" value="LIPOXYGENASE"/>
    <property type="match status" value="1"/>
</dbReference>
<evidence type="ECO:0000313" key="10">
    <source>
        <dbReference type="EMBL" id="CAD1827207.1"/>
    </source>
</evidence>
<dbReference type="PROSITE" id="PS00081">
    <property type="entry name" value="LIPOXYGENASE_2"/>
    <property type="match status" value="1"/>
</dbReference>
<dbReference type="GO" id="GO:0006633">
    <property type="term" value="P:fatty acid biosynthetic process"/>
    <property type="evidence" value="ECO:0007669"/>
    <property type="project" value="UniProtKB-KW"/>
</dbReference>
<evidence type="ECO:0000256" key="8">
    <source>
        <dbReference type="SAM" id="MobiDB-lite"/>
    </source>
</evidence>
<dbReference type="Gene3D" id="1.20.245.10">
    <property type="entry name" value="Lipoxygenase-1, Domain 5"/>
    <property type="match status" value="1"/>
</dbReference>
<comment type="similarity">
    <text evidence="6">Belongs to the lipoxygenase family.</text>
</comment>
<dbReference type="InterPro" id="IPR027433">
    <property type="entry name" value="Lipoxygenase_dom_3"/>
</dbReference>
<keyword evidence="7" id="KW-0276">Fatty acid metabolism</keyword>
<dbReference type="InterPro" id="IPR020833">
    <property type="entry name" value="LipOase_Fe_BS"/>
</dbReference>
<keyword evidence="7" id="KW-0443">Lipid metabolism</keyword>
<dbReference type="InterPro" id="IPR013819">
    <property type="entry name" value="LipOase_C"/>
</dbReference>
<dbReference type="Pfam" id="PF00305">
    <property type="entry name" value="Lipoxygenase"/>
    <property type="match status" value="1"/>
</dbReference>
<keyword evidence="7" id="KW-0444">Lipid biosynthesis</keyword>
<name>A0A6V7P8R5_ANACO</name>
<dbReference type="InterPro" id="IPR036226">
    <property type="entry name" value="LipOase_C_sf"/>
</dbReference>
<evidence type="ECO:0000256" key="7">
    <source>
        <dbReference type="RuleBase" id="RU003975"/>
    </source>
</evidence>
<evidence type="ECO:0000256" key="2">
    <source>
        <dbReference type="ARBA" id="ARBA00022723"/>
    </source>
</evidence>
<dbReference type="PRINTS" id="PR00087">
    <property type="entry name" value="LIPOXYGENASE"/>
</dbReference>
<feature type="domain" description="Lipoxygenase" evidence="9">
    <location>
        <begin position="1"/>
        <end position="464"/>
    </location>
</feature>
<keyword evidence="5 6" id="KW-0408">Iron</keyword>
<dbReference type="EC" id="1.13.11.-" evidence="7"/>